<dbReference type="InterPro" id="IPR013154">
    <property type="entry name" value="ADH-like_N"/>
</dbReference>
<dbReference type="AlphaFoldDB" id="A0A381Y1G6"/>
<gene>
    <name evidence="4" type="ORF">METZ01_LOCUS123682</name>
</gene>
<dbReference type="Pfam" id="PF08240">
    <property type="entry name" value="ADH_N"/>
    <property type="match status" value="1"/>
</dbReference>
<dbReference type="InterPro" id="IPR050129">
    <property type="entry name" value="Zn_alcohol_dh"/>
</dbReference>
<dbReference type="InterPro" id="IPR011032">
    <property type="entry name" value="GroES-like_sf"/>
</dbReference>
<evidence type="ECO:0000259" key="3">
    <source>
        <dbReference type="Pfam" id="PF08240"/>
    </source>
</evidence>
<reference evidence="4" key="1">
    <citation type="submission" date="2018-05" db="EMBL/GenBank/DDBJ databases">
        <authorList>
            <person name="Lanie J.A."/>
            <person name="Ng W.-L."/>
            <person name="Kazmierczak K.M."/>
            <person name="Andrzejewski T.M."/>
            <person name="Davidsen T.M."/>
            <person name="Wayne K.J."/>
            <person name="Tettelin H."/>
            <person name="Glass J.I."/>
            <person name="Rusch D."/>
            <person name="Podicherti R."/>
            <person name="Tsui H.-C.T."/>
            <person name="Winkler M.E."/>
        </authorList>
    </citation>
    <scope>NUCLEOTIDE SEQUENCE</scope>
</reference>
<dbReference type="Gene3D" id="3.90.180.10">
    <property type="entry name" value="Medium-chain alcohol dehydrogenases, catalytic domain"/>
    <property type="match status" value="1"/>
</dbReference>
<dbReference type="PANTHER" id="PTHR43401">
    <property type="entry name" value="L-THREONINE 3-DEHYDROGENASE"/>
    <property type="match status" value="1"/>
</dbReference>
<dbReference type="Gene3D" id="3.40.50.720">
    <property type="entry name" value="NAD(P)-binding Rossmann-like Domain"/>
    <property type="match status" value="1"/>
</dbReference>
<dbReference type="EMBL" id="UINC01017155">
    <property type="protein sequence ID" value="SVA70828.1"/>
    <property type="molecule type" value="Genomic_DNA"/>
</dbReference>
<keyword evidence="1" id="KW-0560">Oxidoreductase</keyword>
<evidence type="ECO:0000256" key="1">
    <source>
        <dbReference type="ARBA" id="ARBA00023002"/>
    </source>
</evidence>
<dbReference type="Pfam" id="PF00107">
    <property type="entry name" value="ADH_zinc_N"/>
    <property type="match status" value="1"/>
</dbReference>
<evidence type="ECO:0008006" key="5">
    <source>
        <dbReference type="Google" id="ProtNLM"/>
    </source>
</evidence>
<dbReference type="SUPFAM" id="SSF51735">
    <property type="entry name" value="NAD(P)-binding Rossmann-fold domains"/>
    <property type="match status" value="1"/>
</dbReference>
<dbReference type="GO" id="GO:0016491">
    <property type="term" value="F:oxidoreductase activity"/>
    <property type="evidence" value="ECO:0007669"/>
    <property type="project" value="UniProtKB-KW"/>
</dbReference>
<organism evidence="4">
    <name type="scientific">marine metagenome</name>
    <dbReference type="NCBI Taxonomy" id="408172"/>
    <lineage>
        <taxon>unclassified sequences</taxon>
        <taxon>metagenomes</taxon>
        <taxon>ecological metagenomes</taxon>
    </lineage>
</organism>
<protein>
    <recommendedName>
        <fullName evidence="5">Enoyl reductase (ER) domain-containing protein</fullName>
    </recommendedName>
</protein>
<accession>A0A381Y1G6</accession>
<evidence type="ECO:0000313" key="4">
    <source>
        <dbReference type="EMBL" id="SVA70828.1"/>
    </source>
</evidence>
<feature type="domain" description="Alcohol dehydrogenase-like N-terminal" evidence="3">
    <location>
        <begin position="24"/>
        <end position="130"/>
    </location>
</feature>
<proteinExistence type="predicted"/>
<dbReference type="InterPro" id="IPR036291">
    <property type="entry name" value="NAD(P)-bd_dom_sf"/>
</dbReference>
<dbReference type="SUPFAM" id="SSF50129">
    <property type="entry name" value="GroES-like"/>
    <property type="match status" value="1"/>
</dbReference>
<dbReference type="InterPro" id="IPR013149">
    <property type="entry name" value="ADH-like_C"/>
</dbReference>
<feature type="domain" description="Alcohol dehydrogenase-like C-terminal" evidence="2">
    <location>
        <begin position="174"/>
        <end position="295"/>
    </location>
</feature>
<name>A0A381Y1G6_9ZZZZ</name>
<feature type="non-terminal residue" evidence="4">
    <location>
        <position position="328"/>
    </location>
</feature>
<sequence>MQALVYTGTEKLEYKKFQDPSLVDGESIIKVSASGICGSDMHAYHGKDERRIPPLILGHEVSGVIEEGSEKGKKVVLNPLITCGECNYCKNGREHLCAKRIILGMNKPIERQGCFAELVLTPDKNIYELPSNLDIKQAPIAEPTAVALHAVELGEEVLKKPLDQSRVLIIGGGAIGLLCALILEKYKKCKEIVLVDPNERRLKVCGDHLNSETLKPDNLLIKDSSFDVVFDTVGLEITRQNSIKSVNPGGVIIHIGLTQPSGTFNFRKATLQEITFVGTYCYTNKDFENTLKLLSSHTLGKLEWIEYRELSKGADAFKQIHNGTCSAP</sequence>
<evidence type="ECO:0000259" key="2">
    <source>
        <dbReference type="Pfam" id="PF00107"/>
    </source>
</evidence>
<dbReference type="PANTHER" id="PTHR43401:SF2">
    <property type="entry name" value="L-THREONINE 3-DEHYDROGENASE"/>
    <property type="match status" value="1"/>
</dbReference>